<organism evidence="1">
    <name type="scientific">marine sediment metagenome</name>
    <dbReference type="NCBI Taxonomy" id="412755"/>
    <lineage>
        <taxon>unclassified sequences</taxon>
        <taxon>metagenomes</taxon>
        <taxon>ecological metagenomes</taxon>
    </lineage>
</organism>
<gene>
    <name evidence="1" type="ORF">S12H4_14186</name>
</gene>
<evidence type="ECO:0000313" key="1">
    <source>
        <dbReference type="EMBL" id="GAI80309.1"/>
    </source>
</evidence>
<name>X1TJT3_9ZZZZ</name>
<comment type="caution">
    <text evidence="1">The sequence shown here is derived from an EMBL/GenBank/DDBJ whole genome shotgun (WGS) entry which is preliminary data.</text>
</comment>
<reference evidence="1" key="1">
    <citation type="journal article" date="2014" name="Front. Microbiol.">
        <title>High frequency of phylogenetically diverse reductive dehalogenase-homologous genes in deep subseafloor sedimentary metagenomes.</title>
        <authorList>
            <person name="Kawai M."/>
            <person name="Futagami T."/>
            <person name="Toyoda A."/>
            <person name="Takaki Y."/>
            <person name="Nishi S."/>
            <person name="Hori S."/>
            <person name="Arai W."/>
            <person name="Tsubouchi T."/>
            <person name="Morono Y."/>
            <person name="Uchiyama I."/>
            <person name="Ito T."/>
            <person name="Fujiyama A."/>
            <person name="Inagaki F."/>
            <person name="Takami H."/>
        </authorList>
    </citation>
    <scope>NUCLEOTIDE SEQUENCE</scope>
    <source>
        <strain evidence="1">Expedition CK06-06</strain>
    </source>
</reference>
<sequence>DKVENHTLNRIDVAANFKAPYADSANYADTAGYALSIADNTVNSDKVENHTLKRVDVVTTFKAPYADTADYATASPGDNDWIISGSDMYSAVSGNVGIGTTTPGYNLDVSGNGRFTNNFTVNNTVYVSESSVDSGTPISSEVSTTSITFVPLTLFYIPDQNTDRLVTVYVKISAKGASSGETVVVCVRGINYGTGTATDLNDYQTTAPMLGVWHIRSNVYTNYEMTLGPFAVKDNNKWIFFINFRTRNASYQAYVNSISYEIRDMKINF</sequence>
<protein>
    <submittedName>
        <fullName evidence="1">Uncharacterized protein</fullName>
    </submittedName>
</protein>
<accession>X1TJT3</accession>
<dbReference type="AlphaFoldDB" id="X1TJT3"/>
<feature type="non-terminal residue" evidence="1">
    <location>
        <position position="1"/>
    </location>
</feature>
<dbReference type="EMBL" id="BARW01006755">
    <property type="protein sequence ID" value="GAI80309.1"/>
    <property type="molecule type" value="Genomic_DNA"/>
</dbReference>
<proteinExistence type="predicted"/>